<gene>
    <name evidence="1" type="ORF">H8923_06370</name>
</gene>
<protein>
    <submittedName>
        <fullName evidence="1">Uncharacterized protein</fullName>
    </submittedName>
</protein>
<reference evidence="1 2" key="1">
    <citation type="submission" date="2020-08" db="EMBL/GenBank/DDBJ databases">
        <authorList>
            <person name="Liu C."/>
            <person name="Sun Q."/>
        </authorList>
    </citation>
    <scope>NUCLEOTIDE SEQUENCE [LARGE SCALE GENOMIC DNA]</scope>
    <source>
        <strain evidence="1 2">NSJ-18</strain>
    </source>
</reference>
<dbReference type="Proteomes" id="UP000609849">
    <property type="component" value="Unassembled WGS sequence"/>
</dbReference>
<evidence type="ECO:0000313" key="2">
    <source>
        <dbReference type="Proteomes" id="UP000609849"/>
    </source>
</evidence>
<proteinExistence type="predicted"/>
<keyword evidence="2" id="KW-1185">Reference proteome</keyword>
<organism evidence="1 2">
    <name type="scientific">Romboutsia faecis</name>
    <dbReference type="NCBI Taxonomy" id="2764597"/>
    <lineage>
        <taxon>Bacteria</taxon>
        <taxon>Bacillati</taxon>
        <taxon>Bacillota</taxon>
        <taxon>Clostridia</taxon>
        <taxon>Peptostreptococcales</taxon>
        <taxon>Peptostreptococcaceae</taxon>
        <taxon>Romboutsia</taxon>
    </lineage>
</organism>
<comment type="caution">
    <text evidence="1">The sequence shown here is derived from an EMBL/GenBank/DDBJ whole genome shotgun (WGS) entry which is preliminary data.</text>
</comment>
<dbReference type="RefSeq" id="WP_153971995.1">
    <property type="nucleotide sequence ID" value="NZ_JACRWE010000002.1"/>
</dbReference>
<sequence length="207" mass="23619">MAEYSGFFDGDYLYGQDEFNRYFSNIYESGVSISENGDMTLNCHISGNNIIIEPGFSIIKGFYLYNDSNKTIIITKDSNYTRIDRIVLRLNLSSKKVSIEQKLGVAGSNPVVPSLQRDNLIYELSLCQVKVTSGGDISIIDERFSNDLCGAIRPKNLTEYNNMVTQFQTQFDEWFNSQQSKGWRNIYIQQNKPIDSVVGSIWIKKLI</sequence>
<accession>A0ABR7JNP7</accession>
<evidence type="ECO:0000313" key="1">
    <source>
        <dbReference type="EMBL" id="MBC5996382.1"/>
    </source>
</evidence>
<dbReference type="EMBL" id="JACRWE010000002">
    <property type="protein sequence ID" value="MBC5996382.1"/>
    <property type="molecule type" value="Genomic_DNA"/>
</dbReference>
<name>A0ABR7JNP7_9FIRM</name>